<evidence type="ECO:0008006" key="4">
    <source>
        <dbReference type="Google" id="ProtNLM"/>
    </source>
</evidence>
<dbReference type="Proteomes" id="UP000178558">
    <property type="component" value="Unassembled WGS sequence"/>
</dbReference>
<dbReference type="Gene3D" id="3.30.70.120">
    <property type="match status" value="1"/>
</dbReference>
<name>A0A1F7J624_9BACT</name>
<dbReference type="InterPro" id="IPR015867">
    <property type="entry name" value="N-reg_PII/ATP_PRibTrfase_C"/>
</dbReference>
<comment type="similarity">
    <text evidence="1">Belongs to the CutA family.</text>
</comment>
<dbReference type="InterPro" id="IPR011322">
    <property type="entry name" value="N-reg_PII-like_a/b"/>
</dbReference>
<dbReference type="InterPro" id="IPR004323">
    <property type="entry name" value="Ion_tolerance_CutA"/>
</dbReference>
<dbReference type="EMBL" id="MGAQ01000006">
    <property type="protein sequence ID" value="OGK51057.1"/>
    <property type="molecule type" value="Genomic_DNA"/>
</dbReference>
<sequence>MKPVVLLLTCGGKEEADKIVKALLEKKLIVCAKSFSVSSTFYWKNSIDSGEEIFIVMDSSENLFEKVEEEIRKLHSYDTFNLVSIPVTKTSRGVVEWMKEGLLK</sequence>
<comment type="caution">
    <text evidence="2">The sequence shown here is derived from an EMBL/GenBank/DDBJ whole genome shotgun (WGS) entry which is preliminary data.</text>
</comment>
<dbReference type="GO" id="GO:0005507">
    <property type="term" value="F:copper ion binding"/>
    <property type="evidence" value="ECO:0007669"/>
    <property type="project" value="TreeGrafter"/>
</dbReference>
<protein>
    <recommendedName>
        <fullName evidence="4">Divalent-cation tolerance protein CutA</fullName>
    </recommendedName>
</protein>
<dbReference type="SUPFAM" id="SSF54913">
    <property type="entry name" value="GlnB-like"/>
    <property type="match status" value="1"/>
</dbReference>
<gene>
    <name evidence="2" type="ORF">A3B50_02740</name>
</gene>
<dbReference type="PANTHER" id="PTHR23419">
    <property type="entry name" value="DIVALENT CATION TOLERANCE CUTA-RELATED"/>
    <property type="match status" value="1"/>
</dbReference>
<dbReference type="AlphaFoldDB" id="A0A1F7J624"/>
<proteinExistence type="inferred from homology"/>
<evidence type="ECO:0000313" key="2">
    <source>
        <dbReference type="EMBL" id="OGK51057.1"/>
    </source>
</evidence>
<dbReference type="PANTHER" id="PTHR23419:SF8">
    <property type="entry name" value="FI09726P"/>
    <property type="match status" value="1"/>
</dbReference>
<organism evidence="2 3">
    <name type="scientific">Candidatus Roizmanbacteria bacterium RIFCSPLOWO2_01_FULL_40_42</name>
    <dbReference type="NCBI Taxonomy" id="1802066"/>
    <lineage>
        <taxon>Bacteria</taxon>
        <taxon>Candidatus Roizmaniibacteriota</taxon>
    </lineage>
</organism>
<dbReference type="GO" id="GO:0010038">
    <property type="term" value="P:response to metal ion"/>
    <property type="evidence" value="ECO:0007669"/>
    <property type="project" value="InterPro"/>
</dbReference>
<dbReference type="Pfam" id="PF03091">
    <property type="entry name" value="CutA1"/>
    <property type="match status" value="1"/>
</dbReference>
<evidence type="ECO:0000256" key="1">
    <source>
        <dbReference type="ARBA" id="ARBA00010169"/>
    </source>
</evidence>
<evidence type="ECO:0000313" key="3">
    <source>
        <dbReference type="Proteomes" id="UP000178558"/>
    </source>
</evidence>
<reference evidence="2 3" key="1">
    <citation type="journal article" date="2016" name="Nat. Commun.">
        <title>Thousands of microbial genomes shed light on interconnected biogeochemical processes in an aquifer system.</title>
        <authorList>
            <person name="Anantharaman K."/>
            <person name="Brown C.T."/>
            <person name="Hug L.A."/>
            <person name="Sharon I."/>
            <person name="Castelle C.J."/>
            <person name="Probst A.J."/>
            <person name="Thomas B.C."/>
            <person name="Singh A."/>
            <person name="Wilkins M.J."/>
            <person name="Karaoz U."/>
            <person name="Brodie E.L."/>
            <person name="Williams K.H."/>
            <person name="Hubbard S.S."/>
            <person name="Banfield J.F."/>
        </authorList>
    </citation>
    <scope>NUCLEOTIDE SEQUENCE [LARGE SCALE GENOMIC DNA]</scope>
</reference>
<accession>A0A1F7J624</accession>